<evidence type="ECO:0000256" key="7">
    <source>
        <dbReference type="ARBA" id="ARBA00022840"/>
    </source>
</evidence>
<feature type="domain" description="GAF" evidence="8">
    <location>
        <begin position="33"/>
        <end position="175"/>
    </location>
</feature>
<comment type="catalytic activity">
    <reaction evidence="1">
        <text>ATP + protein L-histidine = ADP + protein N-phospho-L-histidine.</text>
        <dbReference type="EC" id="2.7.13.3"/>
    </reaction>
</comment>
<dbReference type="Pfam" id="PF07536">
    <property type="entry name" value="HWE_HK"/>
    <property type="match status" value="1"/>
</dbReference>
<name>A0ABU1MUJ4_9CAUL</name>
<evidence type="ECO:0000259" key="8">
    <source>
        <dbReference type="SMART" id="SM00065"/>
    </source>
</evidence>
<keyword evidence="11" id="KW-1185">Reference proteome</keyword>
<evidence type="ECO:0000313" key="11">
    <source>
        <dbReference type="Proteomes" id="UP001262754"/>
    </source>
</evidence>
<evidence type="ECO:0000256" key="2">
    <source>
        <dbReference type="ARBA" id="ARBA00012438"/>
    </source>
</evidence>
<dbReference type="GO" id="GO:0016301">
    <property type="term" value="F:kinase activity"/>
    <property type="evidence" value="ECO:0007669"/>
    <property type="project" value="UniProtKB-KW"/>
</dbReference>
<dbReference type="SUPFAM" id="SSF55781">
    <property type="entry name" value="GAF domain-like"/>
    <property type="match status" value="1"/>
</dbReference>
<evidence type="ECO:0000256" key="6">
    <source>
        <dbReference type="ARBA" id="ARBA00022777"/>
    </source>
</evidence>
<keyword evidence="7" id="KW-0067">ATP-binding</keyword>
<dbReference type="Gene3D" id="3.30.565.10">
    <property type="entry name" value="Histidine kinase-like ATPase, C-terminal domain"/>
    <property type="match status" value="1"/>
</dbReference>
<sequence>MLNVANAERSEQADHAALITLVETIEALSATRTIEEVAAVVRSAARRMSGADGVCFVLRDGDQCWYLDEDAIGPMWKGQRFPMSACISGWAMLHGQTVVVPDIYADDRIPHDAYRPTFVKSLVMTPVRPKDPIAAIGAYWAVGQTPSPDTVIRLEAMARATAAAIENARLYASLNEALERRTFLLRELDHRVKNTLASVQSIARQTLRAAPTPADFAESFESRLMGLSRAHELLTRQAWGRTDLRDVLEAALQPFGGLADPRFTARGPAIALTAETAVALHMTLHELMVNAAKHGALTSASGQVTVVWRIEEVEGDGEGNGDAGPSLVLEWVERGGPPVFVPKRQGFGTKLLERGVARDLGGEARLTYQPKGLSYALRAPLSDRIAAATAPRALA</sequence>
<proteinExistence type="predicted"/>
<comment type="caution">
    <text evidence="10">The sequence shown here is derived from an EMBL/GenBank/DDBJ whole genome shotgun (WGS) entry which is preliminary data.</text>
</comment>
<dbReference type="PANTHER" id="PTHR41523">
    <property type="entry name" value="TWO-COMPONENT SYSTEM SENSOR PROTEIN"/>
    <property type="match status" value="1"/>
</dbReference>
<dbReference type="SUPFAM" id="SSF55874">
    <property type="entry name" value="ATPase domain of HSP90 chaperone/DNA topoisomerase II/histidine kinase"/>
    <property type="match status" value="1"/>
</dbReference>
<evidence type="ECO:0000313" key="10">
    <source>
        <dbReference type="EMBL" id="MDR6529865.1"/>
    </source>
</evidence>
<reference evidence="10 11" key="1">
    <citation type="submission" date="2023-07" db="EMBL/GenBank/DDBJ databases">
        <title>Sorghum-associated microbial communities from plants grown in Nebraska, USA.</title>
        <authorList>
            <person name="Schachtman D."/>
        </authorList>
    </citation>
    <scope>NUCLEOTIDE SEQUENCE [LARGE SCALE GENOMIC DNA]</scope>
    <source>
        <strain evidence="10 11">DS2154</strain>
    </source>
</reference>
<dbReference type="RefSeq" id="WP_310029095.1">
    <property type="nucleotide sequence ID" value="NZ_JAVDRL010000002.1"/>
</dbReference>
<dbReference type="SMART" id="SM00065">
    <property type="entry name" value="GAF"/>
    <property type="match status" value="1"/>
</dbReference>
<dbReference type="Gene3D" id="3.30.450.40">
    <property type="match status" value="1"/>
</dbReference>
<evidence type="ECO:0000256" key="5">
    <source>
        <dbReference type="ARBA" id="ARBA00022741"/>
    </source>
</evidence>
<dbReference type="InterPro" id="IPR003018">
    <property type="entry name" value="GAF"/>
</dbReference>
<evidence type="ECO:0000256" key="3">
    <source>
        <dbReference type="ARBA" id="ARBA00022553"/>
    </source>
</evidence>
<keyword evidence="4" id="KW-0808">Transferase</keyword>
<dbReference type="Proteomes" id="UP001262754">
    <property type="component" value="Unassembled WGS sequence"/>
</dbReference>
<accession>A0ABU1MUJ4</accession>
<protein>
    <recommendedName>
        <fullName evidence="2">histidine kinase</fullName>
        <ecNumber evidence="2">2.7.13.3</ecNumber>
    </recommendedName>
</protein>
<keyword evidence="5" id="KW-0547">Nucleotide-binding</keyword>
<dbReference type="InterPro" id="IPR029016">
    <property type="entry name" value="GAF-like_dom_sf"/>
</dbReference>
<dbReference type="EC" id="2.7.13.3" evidence="2"/>
<dbReference type="EMBL" id="JAVDRL010000002">
    <property type="protein sequence ID" value="MDR6529865.1"/>
    <property type="molecule type" value="Genomic_DNA"/>
</dbReference>
<evidence type="ECO:0000259" key="9">
    <source>
        <dbReference type="SMART" id="SM00911"/>
    </source>
</evidence>
<evidence type="ECO:0000256" key="1">
    <source>
        <dbReference type="ARBA" id="ARBA00000085"/>
    </source>
</evidence>
<keyword evidence="6 10" id="KW-0418">Kinase</keyword>
<keyword evidence="3" id="KW-0597">Phosphoprotein</keyword>
<evidence type="ECO:0000256" key="4">
    <source>
        <dbReference type="ARBA" id="ARBA00022679"/>
    </source>
</evidence>
<feature type="domain" description="Signal transduction histidine kinase HWE region" evidence="9">
    <location>
        <begin position="187"/>
        <end position="269"/>
    </location>
</feature>
<organism evidence="10 11">
    <name type="scientific">Caulobacter rhizosphaerae</name>
    <dbReference type="NCBI Taxonomy" id="2010972"/>
    <lineage>
        <taxon>Bacteria</taxon>
        <taxon>Pseudomonadati</taxon>
        <taxon>Pseudomonadota</taxon>
        <taxon>Alphaproteobacteria</taxon>
        <taxon>Caulobacterales</taxon>
        <taxon>Caulobacteraceae</taxon>
        <taxon>Caulobacter</taxon>
    </lineage>
</organism>
<dbReference type="InterPro" id="IPR011102">
    <property type="entry name" value="Sig_transdc_His_kinase_HWE"/>
</dbReference>
<dbReference type="Pfam" id="PF13185">
    <property type="entry name" value="GAF_2"/>
    <property type="match status" value="1"/>
</dbReference>
<gene>
    <name evidence="10" type="ORF">J2800_000589</name>
</gene>
<dbReference type="PANTHER" id="PTHR41523:SF7">
    <property type="entry name" value="HISTIDINE KINASE"/>
    <property type="match status" value="1"/>
</dbReference>
<dbReference type="SMART" id="SM00911">
    <property type="entry name" value="HWE_HK"/>
    <property type="match status" value="1"/>
</dbReference>
<dbReference type="InterPro" id="IPR036890">
    <property type="entry name" value="HATPase_C_sf"/>
</dbReference>